<dbReference type="InterPro" id="IPR044148">
    <property type="entry name" value="ALDH_GabD1-like"/>
</dbReference>
<dbReference type="InterPro" id="IPR047110">
    <property type="entry name" value="GABD/Sad-like"/>
</dbReference>
<sequence>MNTFSTVNPATGETLKTYQHTSWEESQKAIQAACEDFSKWRKTSFEERAVVLNKLAQSLRQHKTELAQLMNAEMGKLIAEGKAEVEKCAVTCEYYAKEAAQMLKNQVAPSSPYKFAEVSFQPLGVVFSIMPWNFPLWQTIRFAAPALMAGNVILLKHADLTAGTAAMVGQIFSDLTSDYKLLRNIQVDHEVAAKVIADKNVRGVTFTGSSNGGRSVATEAAKNLKKIVLELGGSDAYLVLEDADVEMAAKTCVKARLVNCGQSCVAGKRFIVHEKIAKDFIQYFVNEMKAAEIAPLASKKFQKTIIEQVEKLKSWGGKIVLGGTAPQGEGAYYPATVVVFEKNHPELHAEEVFGPVASIIIAKSTQEALDFANSSPYGLGGGLFTSDLKKGKELVEKELQAGFVVVNDYVKSDPRIPFGGVKESGYGRELGHFGILEFVNIKTVAVAGE</sequence>
<evidence type="ECO:0000259" key="4">
    <source>
        <dbReference type="Pfam" id="PF00171"/>
    </source>
</evidence>
<dbReference type="Gene3D" id="3.40.605.10">
    <property type="entry name" value="Aldehyde Dehydrogenase, Chain A, domain 1"/>
    <property type="match status" value="1"/>
</dbReference>
<dbReference type="CDD" id="cd07100">
    <property type="entry name" value="ALDH_SSADH1_GabD1"/>
    <property type="match status" value="1"/>
</dbReference>
<dbReference type="InterPro" id="IPR016162">
    <property type="entry name" value="Ald_DH_N"/>
</dbReference>
<dbReference type="RefSeq" id="WP_063244656.1">
    <property type="nucleotide sequence ID" value="NZ_LUKF01000017.1"/>
</dbReference>
<dbReference type="PANTHER" id="PTHR43217:SF1">
    <property type="entry name" value="SUCCINATE SEMIALDEHYDE DEHYDROGENASE [NAD(P)+] SAD"/>
    <property type="match status" value="1"/>
</dbReference>
<dbReference type="InterPro" id="IPR016163">
    <property type="entry name" value="Ald_DH_C"/>
</dbReference>
<reference evidence="5 6" key="1">
    <citation type="submission" date="2016-03" db="EMBL/GenBank/DDBJ databases">
        <authorList>
            <person name="Ploux O."/>
        </authorList>
    </citation>
    <scope>NUCLEOTIDE SEQUENCE [LARGE SCALE GENOMIC DNA]</scope>
    <source>
        <strain evidence="5 6">BER2</strain>
    </source>
</reference>
<dbReference type="AlphaFoldDB" id="A0A150WEE2"/>
<keyword evidence="3" id="KW-0560">Oxidoreductase</keyword>
<evidence type="ECO:0000313" key="5">
    <source>
        <dbReference type="EMBL" id="KYG61299.1"/>
    </source>
</evidence>
<dbReference type="InterPro" id="IPR016160">
    <property type="entry name" value="Ald_DH_CS_CYS"/>
</dbReference>
<evidence type="ECO:0000256" key="3">
    <source>
        <dbReference type="ARBA" id="ARBA00023002"/>
    </source>
</evidence>
<accession>A0A150WEE2</accession>
<dbReference type="OrthoDB" id="5288135at2"/>
<evidence type="ECO:0000313" key="6">
    <source>
        <dbReference type="Proteomes" id="UP000075391"/>
    </source>
</evidence>
<keyword evidence="2" id="KW-0521">NADP</keyword>
<proteinExistence type="inferred from homology"/>
<dbReference type="SUPFAM" id="SSF53720">
    <property type="entry name" value="ALDH-like"/>
    <property type="match status" value="1"/>
</dbReference>
<dbReference type="InterPro" id="IPR016161">
    <property type="entry name" value="Ald_DH/histidinol_DH"/>
</dbReference>
<dbReference type="Proteomes" id="UP000075391">
    <property type="component" value="Unassembled WGS sequence"/>
</dbReference>
<evidence type="ECO:0000256" key="1">
    <source>
        <dbReference type="ARBA" id="ARBA00009986"/>
    </source>
</evidence>
<protein>
    <submittedName>
        <fullName evidence="5">Succinate-semialdehyde dehydrogenase</fullName>
    </submittedName>
</protein>
<dbReference type="PANTHER" id="PTHR43217">
    <property type="entry name" value="SUCCINATE SEMIALDEHYDE DEHYDROGENASE [NAD(P)+] SAD"/>
    <property type="match status" value="1"/>
</dbReference>
<dbReference type="GO" id="GO:0004777">
    <property type="term" value="F:succinate-semialdehyde dehydrogenase (NAD+) activity"/>
    <property type="evidence" value="ECO:0007669"/>
    <property type="project" value="TreeGrafter"/>
</dbReference>
<name>A0A150WEE2_BDEBC</name>
<organism evidence="5 6">
    <name type="scientific">Bdellovibrio bacteriovorus</name>
    <dbReference type="NCBI Taxonomy" id="959"/>
    <lineage>
        <taxon>Bacteria</taxon>
        <taxon>Pseudomonadati</taxon>
        <taxon>Bdellovibrionota</taxon>
        <taxon>Bdellovibrionia</taxon>
        <taxon>Bdellovibrionales</taxon>
        <taxon>Pseudobdellovibrionaceae</taxon>
        <taxon>Bdellovibrio</taxon>
    </lineage>
</organism>
<dbReference type="Pfam" id="PF00171">
    <property type="entry name" value="Aldedh"/>
    <property type="match status" value="1"/>
</dbReference>
<dbReference type="FunFam" id="3.40.605.10:FF:000012">
    <property type="entry name" value="NAD-dependent succinate-semialdehyde dehydrogenase"/>
    <property type="match status" value="1"/>
</dbReference>
<gene>
    <name evidence="5" type="ORF">AZI85_10205</name>
</gene>
<evidence type="ECO:0000256" key="2">
    <source>
        <dbReference type="ARBA" id="ARBA00022857"/>
    </source>
</evidence>
<dbReference type="GO" id="GO:0004030">
    <property type="term" value="F:aldehyde dehydrogenase [NAD(P)+] activity"/>
    <property type="evidence" value="ECO:0007669"/>
    <property type="project" value="InterPro"/>
</dbReference>
<comment type="similarity">
    <text evidence="1">Belongs to the aldehyde dehydrogenase family.</text>
</comment>
<dbReference type="PROSITE" id="PS00070">
    <property type="entry name" value="ALDEHYDE_DEHYDR_CYS"/>
    <property type="match status" value="1"/>
</dbReference>
<dbReference type="Gene3D" id="3.40.309.10">
    <property type="entry name" value="Aldehyde Dehydrogenase, Chain A, domain 2"/>
    <property type="match status" value="1"/>
</dbReference>
<comment type="caution">
    <text evidence="5">The sequence shown here is derived from an EMBL/GenBank/DDBJ whole genome shotgun (WGS) entry which is preliminary data.</text>
</comment>
<feature type="domain" description="Aldehyde dehydrogenase" evidence="4">
    <location>
        <begin position="3"/>
        <end position="444"/>
    </location>
</feature>
<dbReference type="InterPro" id="IPR015590">
    <property type="entry name" value="Aldehyde_DH_dom"/>
</dbReference>
<dbReference type="EMBL" id="LUKF01000017">
    <property type="protein sequence ID" value="KYG61299.1"/>
    <property type="molecule type" value="Genomic_DNA"/>
</dbReference>